<dbReference type="OrthoDB" id="5873148at2759"/>
<comment type="subcellular location">
    <subcellularLocation>
        <location evidence="1">Secreted</location>
    </subcellularLocation>
</comment>
<keyword evidence="3" id="KW-0560">Oxidoreductase</keyword>
<dbReference type="GO" id="GO:0020037">
    <property type="term" value="F:heme binding"/>
    <property type="evidence" value="ECO:0007669"/>
    <property type="project" value="InterPro"/>
</dbReference>
<dbReference type="GO" id="GO:0005576">
    <property type="term" value="C:extracellular region"/>
    <property type="evidence" value="ECO:0007669"/>
    <property type="project" value="UniProtKB-SubCell"/>
</dbReference>
<gene>
    <name evidence="5" type="ORF">ANCDUO_19410</name>
</gene>
<evidence type="ECO:0000313" key="5">
    <source>
        <dbReference type="EMBL" id="KIH50510.1"/>
    </source>
</evidence>
<feature type="non-terminal residue" evidence="5">
    <location>
        <position position="1"/>
    </location>
</feature>
<dbReference type="InterPro" id="IPR010255">
    <property type="entry name" value="Haem_peroxidase_sf"/>
</dbReference>
<dbReference type="SUPFAM" id="SSF48113">
    <property type="entry name" value="Heme-dependent peroxidases"/>
    <property type="match status" value="1"/>
</dbReference>
<proteinExistence type="predicted"/>
<evidence type="ECO:0000256" key="1">
    <source>
        <dbReference type="ARBA" id="ARBA00004613"/>
    </source>
</evidence>
<dbReference type="InterPro" id="IPR037120">
    <property type="entry name" value="Haem_peroxidase_sf_animal"/>
</dbReference>
<keyword evidence="2" id="KW-0964">Secreted</keyword>
<dbReference type="Gene3D" id="1.10.640.10">
    <property type="entry name" value="Haem peroxidase domain superfamily, animal type"/>
    <property type="match status" value="1"/>
</dbReference>
<dbReference type="PRINTS" id="PR00457">
    <property type="entry name" value="ANPEROXIDASE"/>
</dbReference>
<dbReference type="EMBL" id="KN749502">
    <property type="protein sequence ID" value="KIH50510.1"/>
    <property type="molecule type" value="Genomic_DNA"/>
</dbReference>
<evidence type="ECO:0000256" key="2">
    <source>
        <dbReference type="ARBA" id="ARBA00022525"/>
    </source>
</evidence>
<keyword evidence="4" id="KW-0325">Glycoprotein</keyword>
<dbReference type="PANTHER" id="PTHR11475:SF4">
    <property type="entry name" value="CHORION PEROXIDASE"/>
    <property type="match status" value="1"/>
</dbReference>
<dbReference type="GO" id="GO:0004601">
    <property type="term" value="F:peroxidase activity"/>
    <property type="evidence" value="ECO:0007669"/>
    <property type="project" value="UniProtKB-KW"/>
</dbReference>
<reference evidence="5 6" key="1">
    <citation type="submission" date="2013-12" db="EMBL/GenBank/DDBJ databases">
        <title>Draft genome of the parsitic nematode Ancylostoma duodenale.</title>
        <authorList>
            <person name="Mitreva M."/>
        </authorList>
    </citation>
    <scope>NUCLEOTIDE SEQUENCE [LARGE SCALE GENOMIC DNA]</scope>
    <source>
        <strain evidence="5 6">Zhejiang</strain>
    </source>
</reference>
<sequence length="101" mass="11641">NLRTHGSTGELPQIDIKAKCQAEGRCALSGSDDVNILPGVTALHTIFIKQHNRMARLLREQNRHWPDAKLFEEARRIVIAQLQHITYNEFLPNMWGRENIK</sequence>
<evidence type="ECO:0000256" key="4">
    <source>
        <dbReference type="ARBA" id="ARBA00023180"/>
    </source>
</evidence>
<name>A0A0C2FPP2_9BILA</name>
<evidence type="ECO:0008006" key="7">
    <source>
        <dbReference type="Google" id="ProtNLM"/>
    </source>
</evidence>
<keyword evidence="3" id="KW-0575">Peroxidase</keyword>
<dbReference type="Proteomes" id="UP000054047">
    <property type="component" value="Unassembled WGS sequence"/>
</dbReference>
<evidence type="ECO:0000256" key="3">
    <source>
        <dbReference type="ARBA" id="ARBA00022559"/>
    </source>
</evidence>
<dbReference type="GO" id="GO:0006979">
    <property type="term" value="P:response to oxidative stress"/>
    <property type="evidence" value="ECO:0007669"/>
    <property type="project" value="InterPro"/>
</dbReference>
<keyword evidence="6" id="KW-1185">Reference proteome</keyword>
<dbReference type="AlphaFoldDB" id="A0A0C2FPP2"/>
<accession>A0A0C2FPP2</accession>
<dbReference type="Pfam" id="PF03098">
    <property type="entry name" value="An_peroxidase"/>
    <property type="match status" value="1"/>
</dbReference>
<dbReference type="InterPro" id="IPR019791">
    <property type="entry name" value="Haem_peroxidase_animal"/>
</dbReference>
<organism evidence="5 6">
    <name type="scientific">Ancylostoma duodenale</name>
    <dbReference type="NCBI Taxonomy" id="51022"/>
    <lineage>
        <taxon>Eukaryota</taxon>
        <taxon>Metazoa</taxon>
        <taxon>Ecdysozoa</taxon>
        <taxon>Nematoda</taxon>
        <taxon>Chromadorea</taxon>
        <taxon>Rhabditida</taxon>
        <taxon>Rhabditina</taxon>
        <taxon>Rhabditomorpha</taxon>
        <taxon>Strongyloidea</taxon>
        <taxon>Ancylostomatidae</taxon>
        <taxon>Ancylostomatinae</taxon>
        <taxon>Ancylostoma</taxon>
    </lineage>
</organism>
<evidence type="ECO:0000313" key="6">
    <source>
        <dbReference type="Proteomes" id="UP000054047"/>
    </source>
</evidence>
<protein>
    <recommendedName>
        <fullName evidence="7">Heme peroxidase</fullName>
    </recommendedName>
</protein>
<dbReference type="PROSITE" id="PS50292">
    <property type="entry name" value="PEROXIDASE_3"/>
    <property type="match status" value="1"/>
</dbReference>
<dbReference type="PANTHER" id="PTHR11475">
    <property type="entry name" value="OXIDASE/PEROXIDASE"/>
    <property type="match status" value="1"/>
</dbReference>